<gene>
    <name evidence="2" type="ORF">SAMN05444374_101429</name>
</gene>
<evidence type="ECO:0000313" key="3">
    <source>
        <dbReference type="Proteomes" id="UP000182054"/>
    </source>
</evidence>
<evidence type="ECO:0000256" key="1">
    <source>
        <dbReference type="SAM" id="Phobius"/>
    </source>
</evidence>
<name>A0A1I0SKV2_9NOCA</name>
<keyword evidence="1" id="KW-0812">Transmembrane</keyword>
<keyword evidence="1" id="KW-0472">Membrane</keyword>
<proteinExistence type="predicted"/>
<dbReference type="GeneID" id="85484480"/>
<accession>A0A1I0SKV2</accession>
<dbReference type="OrthoDB" id="9949852at2"/>
<organism evidence="2 3">
    <name type="scientific">Rhodococcoides kroppenstedtii</name>
    <dbReference type="NCBI Taxonomy" id="293050"/>
    <lineage>
        <taxon>Bacteria</taxon>
        <taxon>Bacillati</taxon>
        <taxon>Actinomycetota</taxon>
        <taxon>Actinomycetes</taxon>
        <taxon>Mycobacteriales</taxon>
        <taxon>Nocardiaceae</taxon>
        <taxon>Rhodococcoides</taxon>
    </lineage>
</organism>
<protein>
    <submittedName>
        <fullName evidence="2">Uncharacterized protein</fullName>
    </submittedName>
</protein>
<dbReference type="Proteomes" id="UP000182054">
    <property type="component" value="Unassembled WGS sequence"/>
</dbReference>
<keyword evidence="1" id="KW-1133">Transmembrane helix</keyword>
<dbReference type="EMBL" id="FOJN01000001">
    <property type="protein sequence ID" value="SFA40063.1"/>
    <property type="molecule type" value="Genomic_DNA"/>
</dbReference>
<feature type="transmembrane region" description="Helical" evidence="1">
    <location>
        <begin position="21"/>
        <end position="41"/>
    </location>
</feature>
<reference evidence="2 3" key="1">
    <citation type="submission" date="2016-10" db="EMBL/GenBank/DDBJ databases">
        <authorList>
            <person name="de Groot N.N."/>
        </authorList>
    </citation>
    <scope>NUCLEOTIDE SEQUENCE [LARGE SCALE GENOMIC DNA]</scope>
    <source>
        <strain evidence="2 3">DSM 44908</strain>
    </source>
</reference>
<sequence>MRTPRLALTLITMGNPRTAAIGLYLLAVIVRVLTWSGTSAVQRSADVVLLLLAGAVVAAILSVGYRKSES</sequence>
<dbReference type="AlphaFoldDB" id="A0A1I0SKV2"/>
<dbReference type="RefSeq" id="WP_068362821.1">
    <property type="nucleotide sequence ID" value="NZ_FOJN01000001.1"/>
</dbReference>
<evidence type="ECO:0000313" key="2">
    <source>
        <dbReference type="EMBL" id="SFA40063.1"/>
    </source>
</evidence>
<feature type="transmembrane region" description="Helical" evidence="1">
    <location>
        <begin position="47"/>
        <end position="65"/>
    </location>
</feature>